<evidence type="ECO:0000313" key="2">
    <source>
        <dbReference type="WBParaSite" id="ES5_v2.g19517.t1"/>
    </source>
</evidence>
<proteinExistence type="predicted"/>
<reference evidence="2" key="1">
    <citation type="submission" date="2022-11" db="UniProtKB">
        <authorList>
            <consortium name="WormBaseParasite"/>
        </authorList>
    </citation>
    <scope>IDENTIFICATION</scope>
</reference>
<dbReference type="WBParaSite" id="ES5_v2.g19517.t1">
    <property type="protein sequence ID" value="ES5_v2.g19517.t1"/>
    <property type="gene ID" value="ES5_v2.g19517"/>
</dbReference>
<accession>A0AC34FQ67</accession>
<name>A0AC34FQ67_9BILA</name>
<protein>
    <submittedName>
        <fullName evidence="2">BPTI/Kunitz inhibitor domain-containing protein</fullName>
    </submittedName>
</protein>
<dbReference type="Proteomes" id="UP000887579">
    <property type="component" value="Unplaced"/>
</dbReference>
<sequence>MTKFYSSANQCFYVYYDEETLNANNFPSREACLAVCGETSPTEQQLSEAICSLPPPPTKEWPSNSTVGFWYDEKNDRCEPIYYDDETKNANNFNSVENCLKTCSSASAISTTESPQPETSTSTTTIFRPRQDGPLPSLSSETTINPKNEERDRISAPKPNDSKLTTNKPVNTESTNLPQSSTPTSTPPSTSPSTTSSSTTTTATTTTTTTTKKPTTTQPKKLSTEQVLKLPECSLQPRNGHCKALMRSYYFNITTMRCQQYTYGGCGATANHYRTETACEQSCIYRKLTYQSPIILTPPKPLRTPNDKYCKIPLFDNKCSQRAHQGFVFEPSTNSCHFTVLQRCSRPLALHKRREDCLSSCAQTPPKIAKVPLFRSN</sequence>
<evidence type="ECO:0000313" key="1">
    <source>
        <dbReference type="Proteomes" id="UP000887579"/>
    </source>
</evidence>
<organism evidence="1 2">
    <name type="scientific">Panagrolaimus sp. ES5</name>
    <dbReference type="NCBI Taxonomy" id="591445"/>
    <lineage>
        <taxon>Eukaryota</taxon>
        <taxon>Metazoa</taxon>
        <taxon>Ecdysozoa</taxon>
        <taxon>Nematoda</taxon>
        <taxon>Chromadorea</taxon>
        <taxon>Rhabditida</taxon>
        <taxon>Tylenchina</taxon>
        <taxon>Panagrolaimomorpha</taxon>
        <taxon>Panagrolaimoidea</taxon>
        <taxon>Panagrolaimidae</taxon>
        <taxon>Panagrolaimus</taxon>
    </lineage>
</organism>